<dbReference type="GO" id="GO:0000785">
    <property type="term" value="C:chromatin"/>
    <property type="evidence" value="ECO:0007669"/>
    <property type="project" value="TreeGrafter"/>
</dbReference>
<reference evidence="2" key="1">
    <citation type="submission" date="2022-06" db="EMBL/GenBank/DDBJ databases">
        <authorList>
            <person name="Andreotti S."/>
            <person name="Wyler E."/>
        </authorList>
    </citation>
    <scope>NUCLEOTIDE SEQUENCE</scope>
</reference>
<dbReference type="Pfam" id="PF13365">
    <property type="entry name" value="Trypsin_2"/>
    <property type="match status" value="1"/>
</dbReference>
<sequence length="611" mass="69544">MSCKRRRSQKIPFNAKENTKINDFFSQVIKEDQEDSSISQVKVDSKKMPRDVTNTQDQRSHSSKKVQQDQTFPSKKRISFTLDVNHRKNKNMKHELIHSETDSLYTALSTLEAVKEEIKNHQGKEMLVCGKEGIKGYINLGMPLCCFPVGSHMHITFSQSKSEPKEITRLFEPQEQASTCYVLFYIHAIGSKRKRIVKCGELHKKGNKLCVCGFKGETIKDTLRKDGRFLFTESDHWKLISELDTIIENNQPVDELGGKLFQVEAEQTKNLKVVSVTQNSELENRNFLKVDERIVNEYPMLKEQQATLTAYIKEESEKTKKKASLFKIHKENFGKLTKNSTFVKMYKHLSRFSDSVGFLWWDNNGNGGCATCFVFKGLYIFTCRHVITDIVGEGTEPSMWASIISQCVKVIFDYEEFPLREDNVFNVKPWFEISNNELDYAVLELEENGLQVPAGLYNGRGPAPLNGLIYIIGHPDGGRKSIDACTVVPQGDRGRKCEENVQARQAAGYHVPFIHMFTQRSFHEMLHNPHVVTYDTTFFGGSSGSPVFDSNASLVAMHSAGFTCPYQSGVSNIIEFGSTMESIIADIKHNEDWYNKIFGNCQDEEMLSPQS</sequence>
<keyword evidence="3" id="KW-1185">Reference proteome</keyword>
<proteinExistence type="predicted"/>
<dbReference type="InterPro" id="IPR043504">
    <property type="entry name" value="Peptidase_S1_PA_chymotrypsin"/>
</dbReference>
<comment type="caution">
    <text evidence="2">The sequence shown here is derived from an EMBL/GenBank/DDBJ whole genome shotgun (WGS) entry which is preliminary data.</text>
</comment>
<accession>A0AAU9ZMB5</accession>
<dbReference type="GO" id="GO:0006260">
    <property type="term" value="P:DNA replication"/>
    <property type="evidence" value="ECO:0007669"/>
    <property type="project" value="TreeGrafter"/>
</dbReference>
<dbReference type="InterPro" id="IPR009003">
    <property type="entry name" value="Peptidase_S1_PA"/>
</dbReference>
<dbReference type="PANTHER" id="PTHR14389">
    <property type="entry name" value="SI:CH1073-475A24.1"/>
    <property type="match status" value="1"/>
</dbReference>
<dbReference type="AlphaFoldDB" id="A0AAU9ZMB5"/>
<evidence type="ECO:0000313" key="3">
    <source>
        <dbReference type="Proteomes" id="UP001152836"/>
    </source>
</evidence>
<dbReference type="GO" id="GO:0005634">
    <property type="term" value="C:nucleus"/>
    <property type="evidence" value="ECO:0007669"/>
    <property type="project" value="TreeGrafter"/>
</dbReference>
<organism evidence="2 3">
    <name type="scientific">Phodopus roborovskii</name>
    <name type="common">Roborovski's desert hamster</name>
    <name type="synonym">Cricetulus roborovskii</name>
    <dbReference type="NCBI Taxonomy" id="109678"/>
    <lineage>
        <taxon>Eukaryota</taxon>
        <taxon>Metazoa</taxon>
        <taxon>Chordata</taxon>
        <taxon>Craniata</taxon>
        <taxon>Vertebrata</taxon>
        <taxon>Euteleostomi</taxon>
        <taxon>Mammalia</taxon>
        <taxon>Eutheria</taxon>
        <taxon>Euarchontoglires</taxon>
        <taxon>Glires</taxon>
        <taxon>Rodentia</taxon>
        <taxon>Myomorpha</taxon>
        <taxon>Muroidea</taxon>
        <taxon>Cricetidae</taxon>
        <taxon>Cricetinae</taxon>
        <taxon>Phodopus</taxon>
    </lineage>
</organism>
<evidence type="ECO:0000313" key="2">
    <source>
        <dbReference type="EMBL" id="CAH6793799.1"/>
    </source>
</evidence>
<feature type="region of interest" description="Disordered" evidence="1">
    <location>
        <begin position="31"/>
        <end position="73"/>
    </location>
</feature>
<dbReference type="PANTHER" id="PTHR14389:SF14">
    <property type="entry name" value="SERINE PROTEASE FAM111A"/>
    <property type="match status" value="1"/>
</dbReference>
<name>A0AAU9ZMB5_PHORO</name>
<dbReference type="EMBL" id="CALSGD010001464">
    <property type="protein sequence ID" value="CAH6793799.1"/>
    <property type="molecule type" value="Genomic_DNA"/>
</dbReference>
<dbReference type="Proteomes" id="UP001152836">
    <property type="component" value="Unassembled WGS sequence"/>
</dbReference>
<gene>
    <name evidence="2" type="primary">Fam111a</name>
    <name evidence="2" type="ORF">PHOROB_LOCUS10500</name>
</gene>
<dbReference type="Gene3D" id="2.40.10.10">
    <property type="entry name" value="Trypsin-like serine proteases"/>
    <property type="match status" value="1"/>
</dbReference>
<evidence type="ECO:0000256" key="1">
    <source>
        <dbReference type="SAM" id="MobiDB-lite"/>
    </source>
</evidence>
<protein>
    <submittedName>
        <fullName evidence="2">Fam111a protein</fullName>
    </submittedName>
</protein>
<dbReference type="SUPFAM" id="SSF50494">
    <property type="entry name" value="Trypsin-like serine proteases"/>
    <property type="match status" value="1"/>
</dbReference>